<keyword evidence="3" id="KW-1185">Reference proteome</keyword>
<dbReference type="RefSeq" id="WP_285984465.1">
    <property type="nucleotide sequence ID" value="NZ_JASVDS010000008.1"/>
</dbReference>
<evidence type="ECO:0000313" key="3">
    <source>
        <dbReference type="Proteomes" id="UP001238603"/>
    </source>
</evidence>
<proteinExistence type="predicted"/>
<feature type="region of interest" description="Disordered" evidence="1">
    <location>
        <begin position="212"/>
        <end position="235"/>
    </location>
</feature>
<organism evidence="2 3">
    <name type="scientific">Roseateles subflavus</name>
    <dbReference type="NCBI Taxonomy" id="3053353"/>
    <lineage>
        <taxon>Bacteria</taxon>
        <taxon>Pseudomonadati</taxon>
        <taxon>Pseudomonadota</taxon>
        <taxon>Betaproteobacteria</taxon>
        <taxon>Burkholderiales</taxon>
        <taxon>Sphaerotilaceae</taxon>
        <taxon>Roseateles</taxon>
    </lineage>
</organism>
<sequence>MNATVSKGRGKTAVKPPRGAQYRASEAFQAVINDHSTPVDWIAQPDPERRPLTGHDVEQFRVRNQLSFNTAADALAFVTPFHFKKHAGTSGPLKIEFELLLRIYARHPRPAPWVVVTPKQMFERFYGQLADEFGDVSKKPAKAMLYSRFGALFGRYADAVRRWVESNGKAERVTLRAMEKLSELENPRALAEELARQIYGLRGLDFDHEFPLPDLKNPPIPGKRGPTKGRKAAADDAVIKKIIKRKAGGVDEKASVNPAAKSPSVKKTTKAPAVKKVAKSPNPKTKT</sequence>
<name>A0ABT7LQI5_9BURK</name>
<feature type="compositionally biased region" description="Low complexity" evidence="1">
    <location>
        <begin position="270"/>
        <end position="287"/>
    </location>
</feature>
<comment type="caution">
    <text evidence="2">The sequence shown here is derived from an EMBL/GenBank/DDBJ whole genome shotgun (WGS) entry which is preliminary data.</text>
</comment>
<evidence type="ECO:0000256" key="1">
    <source>
        <dbReference type="SAM" id="MobiDB-lite"/>
    </source>
</evidence>
<reference evidence="2 3" key="1">
    <citation type="submission" date="2023-06" db="EMBL/GenBank/DDBJ databases">
        <title>Pelomonas sp. APW6 16S ribosomal RNA gene genome sequencing and assembly.</title>
        <authorList>
            <person name="Woo H."/>
        </authorList>
    </citation>
    <scope>NUCLEOTIDE SEQUENCE [LARGE SCALE GENOMIC DNA]</scope>
    <source>
        <strain evidence="2 3">APW6</strain>
    </source>
</reference>
<feature type="region of interest" description="Disordered" evidence="1">
    <location>
        <begin position="247"/>
        <end position="287"/>
    </location>
</feature>
<accession>A0ABT7LQI5</accession>
<evidence type="ECO:0000313" key="2">
    <source>
        <dbReference type="EMBL" id="MDL5034390.1"/>
    </source>
</evidence>
<dbReference type="Proteomes" id="UP001238603">
    <property type="component" value="Unassembled WGS sequence"/>
</dbReference>
<dbReference type="EMBL" id="JASVDS010000008">
    <property type="protein sequence ID" value="MDL5034390.1"/>
    <property type="molecule type" value="Genomic_DNA"/>
</dbReference>
<gene>
    <name evidence="2" type="ORF">QRD43_20980</name>
</gene>
<protein>
    <submittedName>
        <fullName evidence="2">Uncharacterized protein</fullName>
    </submittedName>
</protein>